<name>A0ABQ5VVW1_9RHOB</name>
<evidence type="ECO:0000313" key="3">
    <source>
        <dbReference type="EMBL" id="GLQ35361.1"/>
    </source>
</evidence>
<keyword evidence="4" id="KW-1185">Reference proteome</keyword>
<dbReference type="InterPro" id="IPR013766">
    <property type="entry name" value="Thioredoxin_domain"/>
</dbReference>
<keyword evidence="1" id="KW-0732">Signal</keyword>
<evidence type="ECO:0000313" key="4">
    <source>
        <dbReference type="Proteomes" id="UP001156694"/>
    </source>
</evidence>
<sequence length="137" mass="14877">MKRRTFITSTLAMGAFAPAALAADTVSFSPGVIQKALDEGKTVFVDYYTGWCSTCARQERVINELRKSNADYDAHILFVKVDFDKYGSHPVSTKRNIPRRSTLIALKGSDELGRIVAGTSKSAIKELMDAALAVASS</sequence>
<evidence type="ECO:0000256" key="1">
    <source>
        <dbReference type="SAM" id="SignalP"/>
    </source>
</evidence>
<organism evidence="3 4">
    <name type="scientific">Amylibacter marinus</name>
    <dbReference type="NCBI Taxonomy" id="1475483"/>
    <lineage>
        <taxon>Bacteria</taxon>
        <taxon>Pseudomonadati</taxon>
        <taxon>Pseudomonadota</taxon>
        <taxon>Alphaproteobacteria</taxon>
        <taxon>Rhodobacterales</taxon>
        <taxon>Paracoccaceae</taxon>
        <taxon>Amylibacter</taxon>
    </lineage>
</organism>
<dbReference type="CDD" id="cd02947">
    <property type="entry name" value="TRX_family"/>
    <property type="match status" value="1"/>
</dbReference>
<feature type="chain" id="PRO_5045907879" description="Thioredoxin domain-containing protein" evidence="1">
    <location>
        <begin position="23"/>
        <end position="137"/>
    </location>
</feature>
<protein>
    <recommendedName>
        <fullName evidence="2">Thioredoxin domain-containing protein</fullName>
    </recommendedName>
</protein>
<feature type="signal peptide" evidence="1">
    <location>
        <begin position="1"/>
        <end position="22"/>
    </location>
</feature>
<evidence type="ECO:0000259" key="2">
    <source>
        <dbReference type="PROSITE" id="PS51352"/>
    </source>
</evidence>
<dbReference type="RefSeq" id="WP_284377700.1">
    <property type="nucleotide sequence ID" value="NZ_BSNN01000004.1"/>
</dbReference>
<gene>
    <name evidence="3" type="ORF">GCM10007939_16440</name>
</gene>
<dbReference type="Gene3D" id="3.40.30.10">
    <property type="entry name" value="Glutaredoxin"/>
    <property type="match status" value="1"/>
</dbReference>
<comment type="caution">
    <text evidence="3">The sequence shown here is derived from an EMBL/GenBank/DDBJ whole genome shotgun (WGS) entry which is preliminary data.</text>
</comment>
<reference evidence="4" key="1">
    <citation type="journal article" date="2019" name="Int. J. Syst. Evol. Microbiol.">
        <title>The Global Catalogue of Microorganisms (GCM) 10K type strain sequencing project: providing services to taxonomists for standard genome sequencing and annotation.</title>
        <authorList>
            <consortium name="The Broad Institute Genomics Platform"/>
            <consortium name="The Broad Institute Genome Sequencing Center for Infectious Disease"/>
            <person name="Wu L."/>
            <person name="Ma J."/>
        </authorList>
    </citation>
    <scope>NUCLEOTIDE SEQUENCE [LARGE SCALE GENOMIC DNA]</scope>
    <source>
        <strain evidence="4">NBRC 110140</strain>
    </source>
</reference>
<dbReference type="Pfam" id="PF00085">
    <property type="entry name" value="Thioredoxin"/>
    <property type="match status" value="1"/>
</dbReference>
<dbReference type="PROSITE" id="PS51352">
    <property type="entry name" value="THIOREDOXIN_2"/>
    <property type="match status" value="1"/>
</dbReference>
<accession>A0ABQ5VVW1</accession>
<feature type="domain" description="Thioredoxin" evidence="2">
    <location>
        <begin position="11"/>
        <end position="133"/>
    </location>
</feature>
<dbReference type="EMBL" id="BSNN01000004">
    <property type="protein sequence ID" value="GLQ35361.1"/>
    <property type="molecule type" value="Genomic_DNA"/>
</dbReference>
<proteinExistence type="predicted"/>
<dbReference type="InterPro" id="IPR036249">
    <property type="entry name" value="Thioredoxin-like_sf"/>
</dbReference>
<dbReference type="SUPFAM" id="SSF52833">
    <property type="entry name" value="Thioredoxin-like"/>
    <property type="match status" value="1"/>
</dbReference>
<dbReference type="Proteomes" id="UP001156694">
    <property type="component" value="Unassembled WGS sequence"/>
</dbReference>